<dbReference type="InterPro" id="IPR001264">
    <property type="entry name" value="Glyco_trans_51"/>
</dbReference>
<name>L0NFH2_9HYPH</name>
<evidence type="ECO:0000256" key="1">
    <source>
        <dbReference type="ARBA" id="ARBA00004249"/>
    </source>
</evidence>
<evidence type="ECO:0000256" key="6">
    <source>
        <dbReference type="ARBA" id="ARBA00018638"/>
    </source>
</evidence>
<comment type="catalytic activity">
    <reaction evidence="25">
        <text>[GlcNAc-(1-&gt;4)-Mur2Ac(oyl-L-Ala-gamma-D-Glu-L-Lys-D-Ala-D-Ala)](n)-di-trans,octa-cis-undecaprenyl diphosphate + beta-D-GlcNAc-(1-&gt;4)-Mur2Ac(oyl-L-Ala-gamma-D-Glu-L-Lys-D-Ala-D-Ala)-di-trans,octa-cis-undecaprenyl diphosphate = [GlcNAc-(1-&gt;4)-Mur2Ac(oyl-L-Ala-gamma-D-Glu-L-Lys-D-Ala-D-Ala)](n+1)-di-trans,octa-cis-undecaprenyl diphosphate + di-trans,octa-cis-undecaprenyl diphosphate + H(+)</text>
        <dbReference type="Rhea" id="RHEA:23708"/>
        <dbReference type="Rhea" id="RHEA-COMP:9602"/>
        <dbReference type="Rhea" id="RHEA-COMP:9603"/>
        <dbReference type="ChEBI" id="CHEBI:15378"/>
        <dbReference type="ChEBI" id="CHEBI:58405"/>
        <dbReference type="ChEBI" id="CHEBI:60033"/>
        <dbReference type="ChEBI" id="CHEBI:78435"/>
        <dbReference type="EC" id="2.4.99.28"/>
    </reaction>
</comment>
<dbReference type="InterPro" id="IPR050396">
    <property type="entry name" value="Glycosyltr_51/Transpeptidase"/>
</dbReference>
<dbReference type="PANTHER" id="PTHR32282">
    <property type="entry name" value="BINDING PROTEIN TRANSPEPTIDASE, PUTATIVE-RELATED"/>
    <property type="match status" value="1"/>
</dbReference>
<evidence type="ECO:0000259" key="28">
    <source>
        <dbReference type="Pfam" id="PF00905"/>
    </source>
</evidence>
<keyword evidence="13 27" id="KW-0812">Transmembrane</keyword>
<sequence>MIRLIGYFFGLASVLFLGVAVVAAVYLVGVARDLPDYEVLSAYEPPVATRVHAGNGALMAEYARERRLFLPIQAVPDRVKAAFLSAEDKNFYNHPGIDPAGLARAVVNNFQNLASGRRPEGASTITQQVAKNFLLSNDQTIDRKIKEAILSFRIEQTYSKDKILELYLNEIFFGLNSYGIAGAALTYFDKSVTELTIAEAAYLAALPKGPNNYHPFRKEQAAIERRNWVIDRMAENGYVTRADADEAKKQPLGVQPRRGGTHLFASDFFAEEVRRQIIEKYGDDTLYGGGLSVRTSLDPDLQVLARKALNSALVEYDERRGFHGPVTKIDAAGDWATELAKVPGLRDVPEWKLAMVKAVSSEEVDIVLQPSVDAGGKVGEGRETGVIAAKDMKWAFRDAKGERKATKSPEGVLQAGDVVFVEALADKEGAYRLRQPPKVQGGFVAMDPNTGRVLAMVGGFSYAQSEFNRATQAMRQPGSSFKPFVYAAALDNGYTPASVILDAPIEMVAGGKVWRPENYGGGSAGPQTLRLGIEKSRNQMTVRLAQDMGMELVAEYAERFGIYDDMLPVLAMSLGSGETTVLRMVSAYAVLANGGKQIKPTVIDRIQDRYGKTIFRHEERTCDGCNASGWTGQDEPILVDNREQVLDPMTAYQITSMMEGVVRRGTAAGKIKIDDRPVAGKTGTTNDEKDAWFVGYTPNLVAGVYIGFDTPAPLGRGATGGSLAAPVFAQFMEEAVKRTPPEKFHVPEGMQFIPVNRTTGMMAFEGEPDTIVEAFKPGTGPADVFAVIGDTEYLPPEEIMETSPQAHQAVTSGAAGLF</sequence>
<keyword evidence="21" id="KW-0511">Multifunctional enzyme</keyword>
<evidence type="ECO:0000256" key="9">
    <source>
        <dbReference type="ARBA" id="ARBA00022645"/>
    </source>
</evidence>
<keyword evidence="8" id="KW-0997">Cell inner membrane</keyword>
<reference evidence="31 32" key="1">
    <citation type="journal article" date="2013" name="Genome Biol. Evol.">
        <title>Life in an arsenic-containing gold mine: genome and physiology of the autotrophic arsenite-oxidizing bacterium rhizobium sp. NT-26.</title>
        <authorList>
            <person name="Andres J."/>
            <person name="Arsene-Ploetze F."/>
            <person name="Barbe V."/>
            <person name="Brochier-Armanet C."/>
            <person name="Cleiss-Arnold J."/>
            <person name="Coppee J.Y."/>
            <person name="Dillies M.A."/>
            <person name="Geist"/>
            <person name="L"/>
            <person name="Joublin A."/>
            <person name="Koechler S."/>
            <person name="Lassalle F."/>
            <person name="Marchal M."/>
            <person name="Medigue C."/>
            <person name="Muller D."/>
            <person name="Nesme X."/>
            <person name="Plewniak F."/>
            <person name="Proux C."/>
            <person name="Ramirez-Bahena M.H."/>
            <person name="Schenowitz C."/>
            <person name="Sismeiro O."/>
            <person name="Vallenet D."/>
            <person name="Santini J.M."/>
            <person name="Bertin P.N."/>
        </authorList>
    </citation>
    <scope>NUCLEOTIDE SEQUENCE [LARGE SCALE GENOMIC DNA]</scope>
    <source>
        <strain evidence="31 32">NT-26</strain>
    </source>
</reference>
<evidence type="ECO:0000256" key="11">
    <source>
        <dbReference type="ARBA" id="ARBA00022676"/>
    </source>
</evidence>
<dbReference type="STRING" id="1125847.NT26_1333"/>
<evidence type="ECO:0000259" key="30">
    <source>
        <dbReference type="Pfam" id="PF17092"/>
    </source>
</evidence>
<keyword evidence="32" id="KW-1185">Reference proteome</keyword>
<evidence type="ECO:0000256" key="13">
    <source>
        <dbReference type="ARBA" id="ARBA00022692"/>
    </source>
</evidence>
<gene>
    <name evidence="31" type="ORF">NT26_1333</name>
</gene>
<evidence type="ECO:0000256" key="5">
    <source>
        <dbReference type="ARBA" id="ARBA00012448"/>
    </source>
</evidence>
<keyword evidence="17" id="KW-0573">Peptidoglycan synthesis</keyword>
<evidence type="ECO:0000256" key="8">
    <source>
        <dbReference type="ARBA" id="ARBA00022519"/>
    </source>
</evidence>
<dbReference type="Gene3D" id="1.10.3810.10">
    <property type="entry name" value="Biosynthetic peptidoglycan transglycosylase-like"/>
    <property type="match status" value="1"/>
</dbReference>
<keyword evidence="10" id="KW-0645">Protease</keyword>
<evidence type="ECO:0000256" key="18">
    <source>
        <dbReference type="ARBA" id="ARBA00022989"/>
    </source>
</evidence>
<comment type="similarity">
    <text evidence="3">In the C-terminal section; belongs to the transpeptidase family.</text>
</comment>
<keyword evidence="15" id="KW-0133">Cell shape</keyword>
<comment type="catalytic activity">
    <reaction evidence="23">
        <text>Preferential cleavage: (Ac)2-L-Lys-D-Ala-|-D-Ala. Also transpeptidation of peptidyl-alanyl moieties that are N-acyl substituents of D-alanine.</text>
        <dbReference type="EC" id="3.4.16.4"/>
    </reaction>
</comment>
<evidence type="ECO:0000313" key="31">
    <source>
        <dbReference type="EMBL" id="CCF19057.1"/>
    </source>
</evidence>
<dbReference type="FunFam" id="1.10.3810.10:FF:000003">
    <property type="entry name" value="Penicillin-binding protein 1a"/>
    <property type="match status" value="1"/>
</dbReference>
<dbReference type="GO" id="GO:0071555">
    <property type="term" value="P:cell wall organization"/>
    <property type="evidence" value="ECO:0007669"/>
    <property type="project" value="UniProtKB-KW"/>
</dbReference>
<dbReference type="InterPro" id="IPR001460">
    <property type="entry name" value="PCN-bd_Tpept"/>
</dbReference>
<comment type="similarity">
    <text evidence="4">In the N-terminal section; belongs to the glycosyltransferase 51 family.</text>
</comment>
<dbReference type="Proteomes" id="UP000010792">
    <property type="component" value="Chromosome"/>
</dbReference>
<protein>
    <recommendedName>
        <fullName evidence="6">Penicillin-binding protein 1A</fullName>
        <ecNumber evidence="24">2.4.99.28</ecNumber>
        <ecNumber evidence="5">3.4.16.4</ecNumber>
    </recommendedName>
</protein>
<dbReference type="EC" id="2.4.99.28" evidence="24"/>
<comment type="subcellular location">
    <subcellularLocation>
        <location evidence="1">Cell inner membrane</location>
        <topology evidence="1">Single-pass type II membrane protein</topology>
    </subcellularLocation>
</comment>
<evidence type="ECO:0000256" key="16">
    <source>
        <dbReference type="ARBA" id="ARBA00022968"/>
    </source>
</evidence>
<dbReference type="Pfam" id="PF00905">
    <property type="entry name" value="Transpeptidase"/>
    <property type="match status" value="1"/>
</dbReference>
<dbReference type="EC" id="3.4.16.4" evidence="5"/>
<dbReference type="GO" id="GO:0030288">
    <property type="term" value="C:outer membrane-bounded periplasmic space"/>
    <property type="evidence" value="ECO:0007669"/>
    <property type="project" value="TreeGrafter"/>
</dbReference>
<evidence type="ECO:0000256" key="7">
    <source>
        <dbReference type="ARBA" id="ARBA00022475"/>
    </source>
</evidence>
<dbReference type="OrthoDB" id="9766909at2"/>
<feature type="transmembrane region" description="Helical" evidence="27">
    <location>
        <begin position="7"/>
        <end position="28"/>
    </location>
</feature>
<evidence type="ECO:0000256" key="23">
    <source>
        <dbReference type="ARBA" id="ARBA00034000"/>
    </source>
</evidence>
<dbReference type="InterPro" id="IPR031376">
    <property type="entry name" value="PCB_OB"/>
</dbReference>
<dbReference type="GO" id="GO:0008360">
    <property type="term" value="P:regulation of cell shape"/>
    <property type="evidence" value="ECO:0007669"/>
    <property type="project" value="UniProtKB-KW"/>
</dbReference>
<dbReference type="NCBIfam" id="TIGR02074">
    <property type="entry name" value="PBP_1a_fam"/>
    <property type="match status" value="1"/>
</dbReference>
<evidence type="ECO:0000256" key="2">
    <source>
        <dbReference type="ARBA" id="ARBA00004752"/>
    </source>
</evidence>
<accession>L0NFH2</accession>
<dbReference type="InterPro" id="IPR036950">
    <property type="entry name" value="PBP_transglycosylase"/>
</dbReference>
<dbReference type="AlphaFoldDB" id="L0NFH2"/>
<comment type="pathway">
    <text evidence="26">Glycan biosynthesis.</text>
</comment>
<evidence type="ECO:0000256" key="26">
    <source>
        <dbReference type="ARBA" id="ARBA00060592"/>
    </source>
</evidence>
<evidence type="ECO:0000256" key="22">
    <source>
        <dbReference type="ARBA" id="ARBA00023316"/>
    </source>
</evidence>
<dbReference type="SUPFAM" id="SSF53955">
    <property type="entry name" value="Lysozyme-like"/>
    <property type="match status" value="1"/>
</dbReference>
<evidence type="ECO:0000256" key="24">
    <source>
        <dbReference type="ARBA" id="ARBA00044770"/>
    </source>
</evidence>
<keyword evidence="16" id="KW-0735">Signal-anchor</keyword>
<evidence type="ECO:0000256" key="10">
    <source>
        <dbReference type="ARBA" id="ARBA00022670"/>
    </source>
</evidence>
<dbReference type="GO" id="GO:0006508">
    <property type="term" value="P:proteolysis"/>
    <property type="evidence" value="ECO:0007669"/>
    <property type="project" value="UniProtKB-KW"/>
</dbReference>
<keyword evidence="22" id="KW-0961">Cell wall biogenesis/degradation</keyword>
<keyword evidence="19 27" id="KW-0472">Membrane</keyword>
<evidence type="ECO:0000256" key="17">
    <source>
        <dbReference type="ARBA" id="ARBA00022984"/>
    </source>
</evidence>
<dbReference type="KEGG" id="rht:NT26_1333"/>
<evidence type="ECO:0000256" key="3">
    <source>
        <dbReference type="ARBA" id="ARBA00007090"/>
    </source>
</evidence>
<dbReference type="InterPro" id="IPR012338">
    <property type="entry name" value="Beta-lactam/transpept-like"/>
</dbReference>
<evidence type="ECO:0000256" key="14">
    <source>
        <dbReference type="ARBA" id="ARBA00022801"/>
    </source>
</evidence>
<dbReference type="Pfam" id="PF17092">
    <property type="entry name" value="PCB_OB"/>
    <property type="match status" value="1"/>
</dbReference>
<evidence type="ECO:0000256" key="21">
    <source>
        <dbReference type="ARBA" id="ARBA00023268"/>
    </source>
</evidence>
<dbReference type="GO" id="GO:0009252">
    <property type="term" value="P:peptidoglycan biosynthetic process"/>
    <property type="evidence" value="ECO:0007669"/>
    <property type="project" value="UniProtKB-UniPathway"/>
</dbReference>
<feature type="domain" description="Glycosyl transferase family 51" evidence="29">
    <location>
        <begin position="56"/>
        <end position="233"/>
    </location>
</feature>
<evidence type="ECO:0000256" key="19">
    <source>
        <dbReference type="ARBA" id="ARBA00023136"/>
    </source>
</evidence>
<dbReference type="GO" id="GO:0046677">
    <property type="term" value="P:response to antibiotic"/>
    <property type="evidence" value="ECO:0007669"/>
    <property type="project" value="UniProtKB-KW"/>
</dbReference>
<dbReference type="Gene3D" id="3.40.710.10">
    <property type="entry name" value="DD-peptidase/beta-lactamase superfamily"/>
    <property type="match status" value="2"/>
</dbReference>
<dbReference type="InterPro" id="IPR023346">
    <property type="entry name" value="Lysozyme-like_dom_sf"/>
</dbReference>
<dbReference type="PANTHER" id="PTHR32282:SF27">
    <property type="entry name" value="PENICILLIN-BINDING PROTEIN 1A"/>
    <property type="match status" value="1"/>
</dbReference>
<keyword evidence="18 27" id="KW-1133">Transmembrane helix</keyword>
<comment type="pathway">
    <text evidence="2">Cell wall biogenesis; peptidoglycan biosynthesis.</text>
</comment>
<feature type="domain" description="Penicillin-binding protein transpeptidase" evidence="28">
    <location>
        <begin position="441"/>
        <end position="733"/>
    </location>
</feature>
<evidence type="ECO:0000256" key="12">
    <source>
        <dbReference type="ARBA" id="ARBA00022679"/>
    </source>
</evidence>
<dbReference type="GO" id="GO:0009002">
    <property type="term" value="F:serine-type D-Ala-D-Ala carboxypeptidase activity"/>
    <property type="evidence" value="ECO:0007669"/>
    <property type="project" value="UniProtKB-EC"/>
</dbReference>
<dbReference type="EMBL" id="FO082820">
    <property type="protein sequence ID" value="CCF19057.1"/>
    <property type="molecule type" value="Genomic_DNA"/>
</dbReference>
<evidence type="ECO:0000256" key="25">
    <source>
        <dbReference type="ARBA" id="ARBA00049902"/>
    </source>
</evidence>
<dbReference type="SUPFAM" id="SSF56601">
    <property type="entry name" value="beta-lactamase/transpeptidase-like"/>
    <property type="match status" value="1"/>
</dbReference>
<feature type="domain" description="Penicillin-binding protein OB-like" evidence="30">
    <location>
        <begin position="322"/>
        <end position="439"/>
    </location>
</feature>
<keyword evidence="12" id="KW-0808">Transferase</keyword>
<evidence type="ECO:0000313" key="32">
    <source>
        <dbReference type="Proteomes" id="UP000010792"/>
    </source>
</evidence>
<dbReference type="Pfam" id="PF00912">
    <property type="entry name" value="Transgly"/>
    <property type="match status" value="1"/>
</dbReference>
<dbReference type="RefSeq" id="WP_052637962.1">
    <property type="nucleotide sequence ID" value="NZ_FO082820.1"/>
</dbReference>
<organism evidence="31 32">
    <name type="scientific">Pseudorhizobium banfieldiae</name>
    <dbReference type="NCBI Taxonomy" id="1125847"/>
    <lineage>
        <taxon>Bacteria</taxon>
        <taxon>Pseudomonadati</taxon>
        <taxon>Pseudomonadota</taxon>
        <taxon>Alphaproteobacteria</taxon>
        <taxon>Hyphomicrobiales</taxon>
        <taxon>Rhizobiaceae</taxon>
        <taxon>Rhizobium/Agrobacterium group</taxon>
        <taxon>Pseudorhizobium</taxon>
    </lineage>
</organism>
<keyword evidence="7" id="KW-1003">Cell membrane</keyword>
<keyword evidence="14" id="KW-0378">Hydrolase</keyword>
<dbReference type="GO" id="GO:0008658">
    <property type="term" value="F:penicillin binding"/>
    <property type="evidence" value="ECO:0007669"/>
    <property type="project" value="InterPro"/>
</dbReference>
<evidence type="ECO:0000256" key="4">
    <source>
        <dbReference type="ARBA" id="ARBA00007739"/>
    </source>
</evidence>
<dbReference type="GO" id="GO:0005886">
    <property type="term" value="C:plasma membrane"/>
    <property type="evidence" value="ECO:0007669"/>
    <property type="project" value="UniProtKB-SubCell"/>
</dbReference>
<keyword evidence="20" id="KW-0046">Antibiotic resistance</keyword>
<proteinExistence type="inferred from homology"/>
<keyword evidence="9 31" id="KW-0121">Carboxypeptidase</keyword>
<dbReference type="GO" id="GO:0008955">
    <property type="term" value="F:peptidoglycan glycosyltransferase activity"/>
    <property type="evidence" value="ECO:0007669"/>
    <property type="project" value="UniProtKB-EC"/>
</dbReference>
<dbReference type="UniPathway" id="UPA00219"/>
<evidence type="ECO:0000256" key="20">
    <source>
        <dbReference type="ARBA" id="ARBA00023251"/>
    </source>
</evidence>
<evidence type="ECO:0000259" key="29">
    <source>
        <dbReference type="Pfam" id="PF00912"/>
    </source>
</evidence>
<keyword evidence="11" id="KW-0328">Glycosyltransferase</keyword>
<evidence type="ECO:0000256" key="27">
    <source>
        <dbReference type="SAM" id="Phobius"/>
    </source>
</evidence>
<evidence type="ECO:0000256" key="15">
    <source>
        <dbReference type="ARBA" id="ARBA00022960"/>
    </source>
</evidence>